<dbReference type="EMBL" id="JACWMS010000003">
    <property type="protein sequence ID" value="MBD1321208.1"/>
    <property type="molecule type" value="Genomic_DNA"/>
</dbReference>
<feature type="compositionally biased region" description="Acidic residues" evidence="1">
    <location>
        <begin position="217"/>
        <end position="227"/>
    </location>
</feature>
<feature type="region of interest" description="Disordered" evidence="1">
    <location>
        <begin position="27"/>
        <end position="67"/>
    </location>
</feature>
<feature type="compositionally biased region" description="Basic and acidic residues" evidence="1">
    <location>
        <begin position="58"/>
        <end position="67"/>
    </location>
</feature>
<evidence type="ECO:0000313" key="4">
    <source>
        <dbReference type="Proteomes" id="UP000602395"/>
    </source>
</evidence>
<accession>A0ABR7WFM8</accession>
<evidence type="ECO:0000256" key="2">
    <source>
        <dbReference type="SAM" id="SignalP"/>
    </source>
</evidence>
<feature type="signal peptide" evidence="2">
    <location>
        <begin position="1"/>
        <end position="22"/>
    </location>
</feature>
<reference evidence="3 4" key="1">
    <citation type="submission" date="2020-09" db="EMBL/GenBank/DDBJ databases">
        <title>Novel species in genus Gordonia.</title>
        <authorList>
            <person name="Zhang G."/>
        </authorList>
    </citation>
    <scope>NUCLEOTIDE SEQUENCE [LARGE SCALE GENOMIC DNA]</scope>
    <source>
        <strain evidence="3 4">ON-33</strain>
    </source>
</reference>
<dbReference type="PROSITE" id="PS51257">
    <property type="entry name" value="PROKAR_LIPOPROTEIN"/>
    <property type="match status" value="1"/>
</dbReference>
<feature type="region of interest" description="Disordered" evidence="1">
    <location>
        <begin position="209"/>
        <end position="261"/>
    </location>
</feature>
<feature type="compositionally biased region" description="Low complexity" evidence="1">
    <location>
        <begin position="228"/>
        <end position="243"/>
    </location>
</feature>
<evidence type="ECO:0000313" key="3">
    <source>
        <dbReference type="EMBL" id="MBD1321208.1"/>
    </source>
</evidence>
<keyword evidence="4" id="KW-1185">Reference proteome</keyword>
<sequence length="261" mass="26526">MTPTARRTAWLLAATAAVSVIAACGTGDSHDTPTSSSASPTPTASAHLDAAECSETPESGRIDRTGADLDFRSGALRVAMVDSPDTDRGNPTGTPASAVVGDGDTECLGFSKWGNPRPEVPPDTLLFAFKGPGTDGAQVEFLASDLTGGVLPPIGSSRPTVGPLSKPINAAIGVSVDGAYYHSNSCPLTITAMSSRRAAASFTCQRATRNDANPFAPDDDVTYDADESTPASPGNPTSSTTPTAIGSPPGVTLSGWFELTP</sequence>
<dbReference type="Proteomes" id="UP000602395">
    <property type="component" value="Unassembled WGS sequence"/>
</dbReference>
<gene>
    <name evidence="3" type="ORF">IDF66_16600</name>
</gene>
<evidence type="ECO:0000256" key="1">
    <source>
        <dbReference type="SAM" id="MobiDB-lite"/>
    </source>
</evidence>
<evidence type="ECO:0008006" key="5">
    <source>
        <dbReference type="Google" id="ProtNLM"/>
    </source>
</evidence>
<comment type="caution">
    <text evidence="3">The sequence shown here is derived from an EMBL/GenBank/DDBJ whole genome shotgun (WGS) entry which is preliminary data.</text>
</comment>
<organism evidence="3 4">
    <name type="scientific">Gordonia hankookensis</name>
    <dbReference type="NCBI Taxonomy" id="589403"/>
    <lineage>
        <taxon>Bacteria</taxon>
        <taxon>Bacillati</taxon>
        <taxon>Actinomycetota</taxon>
        <taxon>Actinomycetes</taxon>
        <taxon>Mycobacteriales</taxon>
        <taxon>Gordoniaceae</taxon>
        <taxon>Gordonia</taxon>
    </lineage>
</organism>
<protein>
    <recommendedName>
        <fullName evidence="5">Lipoprotein</fullName>
    </recommendedName>
</protein>
<feature type="chain" id="PRO_5046304502" description="Lipoprotein" evidence="2">
    <location>
        <begin position="23"/>
        <end position="261"/>
    </location>
</feature>
<name>A0ABR7WFM8_9ACTN</name>
<keyword evidence="2" id="KW-0732">Signal</keyword>
<feature type="region of interest" description="Disordered" evidence="1">
    <location>
        <begin position="81"/>
        <end position="101"/>
    </location>
</feature>
<feature type="compositionally biased region" description="Low complexity" evidence="1">
    <location>
        <begin position="32"/>
        <end position="46"/>
    </location>
</feature>
<proteinExistence type="predicted"/>